<dbReference type="Proteomes" id="UP001576774">
    <property type="component" value="Unassembled WGS sequence"/>
</dbReference>
<feature type="domain" description="DUF5615" evidence="1">
    <location>
        <begin position="1"/>
        <end position="79"/>
    </location>
</feature>
<evidence type="ECO:0000259" key="1">
    <source>
        <dbReference type="Pfam" id="PF18480"/>
    </source>
</evidence>
<accession>A0ABV4XGV5</accession>
<dbReference type="InterPro" id="IPR041049">
    <property type="entry name" value="DUF5615"/>
</dbReference>
<dbReference type="EMBL" id="JBHFNQ010000256">
    <property type="protein sequence ID" value="MFB2882046.1"/>
    <property type="molecule type" value="Genomic_DNA"/>
</dbReference>
<reference evidence="2 3" key="1">
    <citation type="submission" date="2024-09" db="EMBL/GenBank/DDBJ databases">
        <title>Floridaenema gen nov. (Aerosakkonemataceae, Aerosakkonematales ord. nov., Cyanobacteria) from benthic tropical and subtropical fresh waters, with the description of four new species.</title>
        <authorList>
            <person name="Moretto J.A."/>
            <person name="Berthold D.E."/>
            <person name="Lefler F.W."/>
            <person name="Huang I.-S."/>
            <person name="Laughinghouse H. IV."/>
        </authorList>
    </citation>
    <scope>NUCLEOTIDE SEQUENCE [LARGE SCALE GENOMIC DNA]</scope>
    <source>
        <strain evidence="2 3">BLCC-F46</strain>
    </source>
</reference>
<organism evidence="2 3">
    <name type="scientific">Floridaenema aerugineum BLCC-F46</name>
    <dbReference type="NCBI Taxonomy" id="3153654"/>
    <lineage>
        <taxon>Bacteria</taxon>
        <taxon>Bacillati</taxon>
        <taxon>Cyanobacteriota</taxon>
        <taxon>Cyanophyceae</taxon>
        <taxon>Oscillatoriophycideae</taxon>
        <taxon>Aerosakkonematales</taxon>
        <taxon>Aerosakkonemataceae</taxon>
        <taxon>Floridanema</taxon>
        <taxon>Floridanema aerugineum</taxon>
    </lineage>
</organism>
<gene>
    <name evidence="2" type="ORF">ACE1CC_34800</name>
</gene>
<evidence type="ECO:0000313" key="3">
    <source>
        <dbReference type="Proteomes" id="UP001576774"/>
    </source>
</evidence>
<proteinExistence type="predicted"/>
<comment type="caution">
    <text evidence="2">The sequence shown here is derived from an EMBL/GenBank/DDBJ whole genome shotgun (WGS) entry which is preliminary data.</text>
</comment>
<keyword evidence="3" id="KW-1185">Reference proteome</keyword>
<dbReference type="RefSeq" id="WP_413275002.1">
    <property type="nucleotide sequence ID" value="NZ_JBHFNQ010000256.1"/>
</dbReference>
<evidence type="ECO:0000313" key="2">
    <source>
        <dbReference type="EMBL" id="MFB2882046.1"/>
    </source>
</evidence>
<name>A0ABV4XGV5_9CYAN</name>
<protein>
    <submittedName>
        <fullName evidence="2">DUF5615 family PIN-like protein</fullName>
    </submittedName>
</protein>
<dbReference type="Pfam" id="PF18480">
    <property type="entry name" value="DUF5615"/>
    <property type="match status" value="1"/>
</dbReference>
<sequence>MGLDQVPDQEVWQYARDNDYIIVTKDADFNEIVIRRGFPPKVIWMRRGNCSTGDIETILRTNFVDIQNFNQDQNLGIFTLY</sequence>